<organism evidence="4 5">
    <name type="scientific">Deinococcus cellulosilyticus (strain DSM 18568 / NBRC 106333 / KACC 11606 / 5516J-15)</name>
    <dbReference type="NCBI Taxonomy" id="1223518"/>
    <lineage>
        <taxon>Bacteria</taxon>
        <taxon>Thermotogati</taxon>
        <taxon>Deinococcota</taxon>
        <taxon>Deinococci</taxon>
        <taxon>Deinococcales</taxon>
        <taxon>Deinococcaceae</taxon>
        <taxon>Deinococcus</taxon>
    </lineage>
</organism>
<dbReference type="InterPro" id="IPR051534">
    <property type="entry name" value="CBASS_pafABC_assoc_protein"/>
</dbReference>
<evidence type="ECO:0000313" key="4">
    <source>
        <dbReference type="EMBL" id="GEM46309.1"/>
    </source>
</evidence>
<dbReference type="OrthoDB" id="62231at2"/>
<dbReference type="Pfam" id="PF25583">
    <property type="entry name" value="WCX"/>
    <property type="match status" value="1"/>
</dbReference>
<dbReference type="EMBL" id="BJXB01000007">
    <property type="protein sequence ID" value="GEM46309.1"/>
    <property type="molecule type" value="Genomic_DNA"/>
</dbReference>
<feature type="domain" description="Helix-turn-helix type 11" evidence="1">
    <location>
        <begin position="11"/>
        <end position="59"/>
    </location>
</feature>
<evidence type="ECO:0000259" key="1">
    <source>
        <dbReference type="Pfam" id="PF08279"/>
    </source>
</evidence>
<dbReference type="RefSeq" id="WP_146884126.1">
    <property type="nucleotide sequence ID" value="NZ_BJXB01000007.1"/>
</dbReference>
<name>A0A511N0H5_DEIC1</name>
<dbReference type="InterPro" id="IPR026881">
    <property type="entry name" value="WYL_dom"/>
</dbReference>
<dbReference type="InterPro" id="IPR013196">
    <property type="entry name" value="HTH_11"/>
</dbReference>
<proteinExistence type="predicted"/>
<dbReference type="InterPro" id="IPR057727">
    <property type="entry name" value="WCX_dom"/>
</dbReference>
<dbReference type="AlphaFoldDB" id="A0A511N0H5"/>
<evidence type="ECO:0000313" key="5">
    <source>
        <dbReference type="Proteomes" id="UP000321306"/>
    </source>
</evidence>
<feature type="domain" description="WYL" evidence="2">
    <location>
        <begin position="132"/>
        <end position="200"/>
    </location>
</feature>
<dbReference type="Gene3D" id="1.10.10.10">
    <property type="entry name" value="Winged helix-like DNA-binding domain superfamily/Winged helix DNA-binding domain"/>
    <property type="match status" value="1"/>
</dbReference>
<accession>A0A511N0H5</accession>
<sequence length="321" mass="36726">MGHSALPRAKRLQKILELLRLKPRTCQELAERFNRSVRSIQRDIEVLKDDGEGIEDLPGDRYFIPSLPSSLSAVEALAVYAAARLLYHHAPNSKRSYLTAMEKVSALLPENIRAQYLNSTPPLQDPRFSEGLLEDVSRAWKERRVLSFQYCAPNKKPEERKLEVWFLEVSRVNLDIYAMGRDPDKDSFRTFKLSRMQHTRLLQENYTIPPDFDPSKVLNHAWGVVGLSGGGLTTIHLRFKPEAAYRIREGGYPSLHIEQELPDGGLEVSLQVGTDTDRFPLELISWVQSWGSRVEVLSPANLRERWLNEAREVARLTNDPV</sequence>
<dbReference type="Pfam" id="PF08279">
    <property type="entry name" value="HTH_11"/>
    <property type="match status" value="1"/>
</dbReference>
<evidence type="ECO:0000259" key="2">
    <source>
        <dbReference type="Pfam" id="PF13280"/>
    </source>
</evidence>
<keyword evidence="5" id="KW-1185">Reference proteome</keyword>
<dbReference type="PROSITE" id="PS52050">
    <property type="entry name" value="WYL"/>
    <property type="match status" value="1"/>
</dbReference>
<comment type="caution">
    <text evidence="4">The sequence shown here is derived from an EMBL/GenBank/DDBJ whole genome shotgun (WGS) entry which is preliminary data.</text>
</comment>
<dbReference type="Proteomes" id="UP000321306">
    <property type="component" value="Unassembled WGS sequence"/>
</dbReference>
<dbReference type="PANTHER" id="PTHR34580:SF1">
    <property type="entry name" value="PROTEIN PAFC"/>
    <property type="match status" value="1"/>
</dbReference>
<dbReference type="SUPFAM" id="SSF46785">
    <property type="entry name" value="Winged helix' DNA-binding domain"/>
    <property type="match status" value="1"/>
</dbReference>
<dbReference type="InterPro" id="IPR036390">
    <property type="entry name" value="WH_DNA-bd_sf"/>
</dbReference>
<dbReference type="GO" id="GO:0003677">
    <property type="term" value="F:DNA binding"/>
    <property type="evidence" value="ECO:0007669"/>
    <property type="project" value="UniProtKB-KW"/>
</dbReference>
<gene>
    <name evidence="4" type="ORF">DC3_19440</name>
</gene>
<protein>
    <submittedName>
        <fullName evidence="4">DNA-binding transcriptional regulator</fullName>
    </submittedName>
</protein>
<keyword evidence="4" id="KW-0238">DNA-binding</keyword>
<reference evidence="4 5" key="1">
    <citation type="submission" date="2019-07" db="EMBL/GenBank/DDBJ databases">
        <title>Whole genome shotgun sequence of Deinococcus cellulosilyticus NBRC 106333.</title>
        <authorList>
            <person name="Hosoyama A."/>
            <person name="Uohara A."/>
            <person name="Ohji S."/>
            <person name="Ichikawa N."/>
        </authorList>
    </citation>
    <scope>NUCLEOTIDE SEQUENCE [LARGE SCALE GENOMIC DNA]</scope>
    <source>
        <strain evidence="4 5">NBRC 106333</strain>
    </source>
</reference>
<dbReference type="InterPro" id="IPR036388">
    <property type="entry name" value="WH-like_DNA-bd_sf"/>
</dbReference>
<evidence type="ECO:0000259" key="3">
    <source>
        <dbReference type="Pfam" id="PF25583"/>
    </source>
</evidence>
<dbReference type="PANTHER" id="PTHR34580">
    <property type="match status" value="1"/>
</dbReference>
<dbReference type="Pfam" id="PF13280">
    <property type="entry name" value="WYL"/>
    <property type="match status" value="1"/>
</dbReference>
<feature type="domain" description="WCX" evidence="3">
    <location>
        <begin position="233"/>
        <end position="314"/>
    </location>
</feature>